<keyword evidence="6 9" id="KW-1133">Transmembrane helix</keyword>
<dbReference type="InterPro" id="IPR007387">
    <property type="entry name" value="TRAP_DctQ"/>
</dbReference>
<keyword evidence="5 9" id="KW-0812">Transmembrane</keyword>
<comment type="subcellular location">
    <subcellularLocation>
        <location evidence="1 9">Cell inner membrane</location>
        <topology evidence="1 9">Multi-pass membrane protein</topology>
    </subcellularLocation>
</comment>
<sequence>MSRLEQAAARLERVVDVGGRLGAWCLFALVLVMAANVLLRYGFSLGSVWAQELEWHLFVPICLLGMSFALLHGDHVRVDILYARFGERTKAVIDLGCALAFTALTGIIIWLSLRYVGQSYAQGEGSANPGGIPYRWALKSLLPLGFALLLLQMLAESLRHLARLRRLAA</sequence>
<evidence type="ECO:0000256" key="2">
    <source>
        <dbReference type="ARBA" id="ARBA00022448"/>
    </source>
</evidence>
<evidence type="ECO:0000256" key="5">
    <source>
        <dbReference type="ARBA" id="ARBA00022692"/>
    </source>
</evidence>
<dbReference type="InterPro" id="IPR055348">
    <property type="entry name" value="DctQ"/>
</dbReference>
<dbReference type="PANTHER" id="PTHR35011">
    <property type="entry name" value="2,3-DIKETO-L-GULONATE TRAP TRANSPORTER SMALL PERMEASE PROTEIN YIAM"/>
    <property type="match status" value="1"/>
</dbReference>
<keyword evidence="4 9" id="KW-0997">Cell inner membrane</keyword>
<protein>
    <recommendedName>
        <fullName evidence="9">TRAP transporter small permease protein</fullName>
    </recommendedName>
</protein>
<feature type="domain" description="Tripartite ATP-independent periplasmic transporters DctQ component" evidence="10">
    <location>
        <begin position="29"/>
        <end position="162"/>
    </location>
</feature>
<name>A0ABW0P293_9HYPH</name>
<feature type="transmembrane region" description="Helical" evidence="9">
    <location>
        <begin position="21"/>
        <end position="43"/>
    </location>
</feature>
<evidence type="ECO:0000313" key="11">
    <source>
        <dbReference type="EMBL" id="MFC5506841.1"/>
    </source>
</evidence>
<proteinExistence type="inferred from homology"/>
<comment type="subunit">
    <text evidence="9">The complex comprises the extracytoplasmic solute receptor protein and the two transmembrane proteins.</text>
</comment>
<keyword evidence="7 9" id="KW-0472">Membrane</keyword>
<evidence type="ECO:0000256" key="7">
    <source>
        <dbReference type="ARBA" id="ARBA00023136"/>
    </source>
</evidence>
<evidence type="ECO:0000256" key="4">
    <source>
        <dbReference type="ARBA" id="ARBA00022519"/>
    </source>
</evidence>
<evidence type="ECO:0000256" key="8">
    <source>
        <dbReference type="ARBA" id="ARBA00038436"/>
    </source>
</evidence>
<evidence type="ECO:0000256" key="9">
    <source>
        <dbReference type="RuleBase" id="RU369079"/>
    </source>
</evidence>
<keyword evidence="2 9" id="KW-0813">Transport</keyword>
<evidence type="ECO:0000259" key="10">
    <source>
        <dbReference type="Pfam" id="PF04290"/>
    </source>
</evidence>
<evidence type="ECO:0000256" key="1">
    <source>
        <dbReference type="ARBA" id="ARBA00004429"/>
    </source>
</evidence>
<gene>
    <name evidence="11" type="ORF">ACFPN9_16445</name>
</gene>
<comment type="function">
    <text evidence="9">Part of the tripartite ATP-independent periplasmic (TRAP) transport system.</text>
</comment>
<dbReference type="RefSeq" id="WP_067253686.1">
    <property type="nucleotide sequence ID" value="NZ_JBHSLU010000051.1"/>
</dbReference>
<keyword evidence="3" id="KW-1003">Cell membrane</keyword>
<comment type="similarity">
    <text evidence="8 9">Belongs to the TRAP transporter small permease family.</text>
</comment>
<comment type="caution">
    <text evidence="11">The sequence shown here is derived from an EMBL/GenBank/DDBJ whole genome shotgun (WGS) entry which is preliminary data.</text>
</comment>
<organism evidence="11 12">
    <name type="scientific">Bosea massiliensis</name>
    <dbReference type="NCBI Taxonomy" id="151419"/>
    <lineage>
        <taxon>Bacteria</taxon>
        <taxon>Pseudomonadati</taxon>
        <taxon>Pseudomonadota</taxon>
        <taxon>Alphaproteobacteria</taxon>
        <taxon>Hyphomicrobiales</taxon>
        <taxon>Boseaceae</taxon>
        <taxon>Bosea</taxon>
    </lineage>
</organism>
<accession>A0ABW0P293</accession>
<dbReference type="EMBL" id="JBHSLU010000051">
    <property type="protein sequence ID" value="MFC5506841.1"/>
    <property type="molecule type" value="Genomic_DNA"/>
</dbReference>
<dbReference type="Proteomes" id="UP001596060">
    <property type="component" value="Unassembled WGS sequence"/>
</dbReference>
<evidence type="ECO:0000256" key="6">
    <source>
        <dbReference type="ARBA" id="ARBA00022989"/>
    </source>
</evidence>
<dbReference type="PANTHER" id="PTHR35011:SF4">
    <property type="entry name" value="SLL1102 PROTEIN"/>
    <property type="match status" value="1"/>
</dbReference>
<feature type="transmembrane region" description="Helical" evidence="9">
    <location>
        <begin position="55"/>
        <end position="71"/>
    </location>
</feature>
<reference evidence="12" key="1">
    <citation type="journal article" date="2019" name="Int. J. Syst. Evol. Microbiol.">
        <title>The Global Catalogue of Microorganisms (GCM) 10K type strain sequencing project: providing services to taxonomists for standard genome sequencing and annotation.</title>
        <authorList>
            <consortium name="The Broad Institute Genomics Platform"/>
            <consortium name="The Broad Institute Genome Sequencing Center for Infectious Disease"/>
            <person name="Wu L."/>
            <person name="Ma J."/>
        </authorList>
    </citation>
    <scope>NUCLEOTIDE SEQUENCE [LARGE SCALE GENOMIC DNA]</scope>
    <source>
        <strain evidence="12">CCUG 43117</strain>
    </source>
</reference>
<evidence type="ECO:0000313" key="12">
    <source>
        <dbReference type="Proteomes" id="UP001596060"/>
    </source>
</evidence>
<evidence type="ECO:0000256" key="3">
    <source>
        <dbReference type="ARBA" id="ARBA00022475"/>
    </source>
</evidence>
<feature type="transmembrane region" description="Helical" evidence="9">
    <location>
        <begin position="136"/>
        <end position="155"/>
    </location>
</feature>
<keyword evidence="12" id="KW-1185">Reference proteome</keyword>
<feature type="transmembrane region" description="Helical" evidence="9">
    <location>
        <begin position="92"/>
        <end position="116"/>
    </location>
</feature>
<dbReference type="Pfam" id="PF04290">
    <property type="entry name" value="DctQ"/>
    <property type="match status" value="1"/>
</dbReference>